<feature type="region of interest" description="Disordered" evidence="1">
    <location>
        <begin position="17"/>
        <end position="45"/>
    </location>
</feature>
<evidence type="ECO:0008006" key="5">
    <source>
        <dbReference type="Google" id="ProtNLM"/>
    </source>
</evidence>
<evidence type="ECO:0000313" key="3">
    <source>
        <dbReference type="EMBL" id="GAB93350.1"/>
    </source>
</evidence>
<dbReference type="Pfam" id="PF11298">
    <property type="entry name" value="DUF3099"/>
    <property type="match status" value="1"/>
</dbReference>
<comment type="caution">
    <text evidence="3">The sequence shown here is derived from an EMBL/GenBank/DDBJ whole genome shotgun (WGS) entry which is preliminary data.</text>
</comment>
<dbReference type="InterPro" id="IPR021449">
    <property type="entry name" value="DUF3099"/>
</dbReference>
<feature type="transmembrane region" description="Helical" evidence="2">
    <location>
        <begin position="100"/>
        <end position="120"/>
    </location>
</feature>
<evidence type="ECO:0000256" key="2">
    <source>
        <dbReference type="SAM" id="Phobius"/>
    </source>
</evidence>
<reference evidence="3 4" key="1">
    <citation type="submission" date="2012-08" db="EMBL/GenBank/DDBJ databases">
        <title>Whole genome shotgun sequence of Gordonia rhizosphera NBRC 16068.</title>
        <authorList>
            <person name="Takarada H."/>
            <person name="Isaki S."/>
            <person name="Hosoyama A."/>
            <person name="Tsuchikane K."/>
            <person name="Katsumata H."/>
            <person name="Baba S."/>
            <person name="Ohji S."/>
            <person name="Yamazaki S."/>
            <person name="Fujita N."/>
        </authorList>
    </citation>
    <scope>NUCLEOTIDE SEQUENCE [LARGE SCALE GENOMIC DNA]</scope>
    <source>
        <strain evidence="3 4">NBRC 16068</strain>
    </source>
</reference>
<dbReference type="STRING" id="1108045.GORHZ_214_00080"/>
<accession>K6W2H6</accession>
<feature type="compositionally biased region" description="Gly residues" evidence="1">
    <location>
        <begin position="21"/>
        <end position="36"/>
    </location>
</feature>
<keyword evidence="2" id="KW-0812">Transmembrane</keyword>
<evidence type="ECO:0000313" key="4">
    <source>
        <dbReference type="Proteomes" id="UP000008363"/>
    </source>
</evidence>
<feature type="region of interest" description="Disordered" evidence="1">
    <location>
        <begin position="155"/>
        <end position="176"/>
    </location>
</feature>
<organism evidence="3 4">
    <name type="scientific">Gordonia rhizosphera NBRC 16068</name>
    <dbReference type="NCBI Taxonomy" id="1108045"/>
    <lineage>
        <taxon>Bacteria</taxon>
        <taxon>Bacillati</taxon>
        <taxon>Actinomycetota</taxon>
        <taxon>Actinomycetes</taxon>
        <taxon>Mycobacteriales</taxon>
        <taxon>Gordoniaceae</taxon>
        <taxon>Gordonia</taxon>
    </lineage>
</organism>
<sequence length="176" mass="18821">MPTIVRHRTDDAILARKWDSGGMGDDGTGARGGTGSSGARLHGDRQHGDRAHETFLITDAQESLEDQQRARVRKYLTLMAFRVPALIIAGIVYSSTGSGLLALAIVAASIPLPWIAVLIANDRPPRKRGEVPHYMYGADHGVVGPSALDSTHRAVEPRIVDSTVEPTPGDPGQDAR</sequence>
<dbReference type="eggNOG" id="ENOG5033AAH">
    <property type="taxonomic scope" value="Bacteria"/>
</dbReference>
<dbReference type="Proteomes" id="UP000008363">
    <property type="component" value="Unassembled WGS sequence"/>
</dbReference>
<keyword evidence="2" id="KW-0472">Membrane</keyword>
<protein>
    <recommendedName>
        <fullName evidence="5">DUF3099 domain-containing protein</fullName>
    </recommendedName>
</protein>
<feature type="transmembrane region" description="Helical" evidence="2">
    <location>
        <begin position="75"/>
        <end position="94"/>
    </location>
</feature>
<dbReference type="EMBL" id="BAHC01000214">
    <property type="protein sequence ID" value="GAB93350.1"/>
    <property type="molecule type" value="Genomic_DNA"/>
</dbReference>
<dbReference type="AlphaFoldDB" id="K6W2H6"/>
<gene>
    <name evidence="3" type="ORF">GORHZ_214_00080</name>
</gene>
<keyword evidence="2" id="KW-1133">Transmembrane helix</keyword>
<name>K6W2H6_9ACTN</name>
<proteinExistence type="predicted"/>
<keyword evidence="4" id="KW-1185">Reference proteome</keyword>
<evidence type="ECO:0000256" key="1">
    <source>
        <dbReference type="SAM" id="MobiDB-lite"/>
    </source>
</evidence>